<gene>
    <name evidence="1" type="ORF">IT779_31405</name>
</gene>
<comment type="caution">
    <text evidence="1">The sequence shown here is derived from an EMBL/GenBank/DDBJ whole genome shotgun (WGS) entry which is preliminary data.</text>
</comment>
<keyword evidence="2" id="KW-1185">Reference proteome</keyword>
<dbReference type="InterPro" id="IPR017850">
    <property type="entry name" value="Alkaline_phosphatase_core_sf"/>
</dbReference>
<protein>
    <submittedName>
        <fullName evidence="1">Alkaline phosphatase family protein</fullName>
    </submittedName>
</protein>
<dbReference type="Gene3D" id="3.40.720.10">
    <property type="entry name" value="Alkaline Phosphatase, subunit A"/>
    <property type="match status" value="1"/>
</dbReference>
<dbReference type="RefSeq" id="WP_196153099.1">
    <property type="nucleotide sequence ID" value="NZ_JADMLG010000018.1"/>
</dbReference>
<evidence type="ECO:0000313" key="1">
    <source>
        <dbReference type="EMBL" id="MBH0780787.1"/>
    </source>
</evidence>
<dbReference type="InterPro" id="IPR002591">
    <property type="entry name" value="Phosphodiest/P_Trfase"/>
</dbReference>
<dbReference type="SUPFAM" id="SSF53649">
    <property type="entry name" value="Alkaline phosphatase-like"/>
    <property type="match status" value="1"/>
</dbReference>
<dbReference type="Proteomes" id="UP000655751">
    <property type="component" value="Unassembled WGS sequence"/>
</dbReference>
<organism evidence="1 2">
    <name type="scientific">Nocardia bovistercoris</name>
    <dbReference type="NCBI Taxonomy" id="2785916"/>
    <lineage>
        <taxon>Bacteria</taxon>
        <taxon>Bacillati</taxon>
        <taxon>Actinomycetota</taxon>
        <taxon>Actinomycetes</taxon>
        <taxon>Mycobacteriales</taxon>
        <taxon>Nocardiaceae</taxon>
        <taxon>Nocardia</taxon>
    </lineage>
</organism>
<name>A0A931N6I5_9NOCA</name>
<evidence type="ECO:0000313" key="2">
    <source>
        <dbReference type="Proteomes" id="UP000655751"/>
    </source>
</evidence>
<accession>A0A931N6I5</accession>
<proteinExistence type="predicted"/>
<sequence>MFDAPRYGSGSLSDLLPSVLACLGVPGEVDRIGLDLTARRICVLLIDGLGAQAMHAGAHAAPFLSGPAPVTITAGFPSTTATSLGSLGVGAPPGEHGIVGYLIQVPGHDRLVNTLRWRPHGEGPSIDLLRELVPELFQPTPTVFERAAAAGISVTQVAPGYQAASGLTRAVLRGCEFRPSFSVGDLIDGVATALRAGDRSLVYAYHGDLDTIGHVRGPASDAWLYELEHVDRLAAAIAARLPADAALLVTADHGMVELTGAVDYDREADLREGVAQLGGEPRARHLYTVDGAVDDVRQTWRARLGADFEVLTRSEVMARGWFGPVVGPGVAARIGDLVVAARGAGGIVRTAAEPSQSAMIGHHGSLTAAELDVPLRTYIA</sequence>
<reference evidence="1" key="1">
    <citation type="submission" date="2020-11" db="EMBL/GenBank/DDBJ databases">
        <title>Nocardia NEAU-351.nov., a novel actinomycete isolated from the cow dung.</title>
        <authorList>
            <person name="Zhang X."/>
        </authorList>
    </citation>
    <scope>NUCLEOTIDE SEQUENCE</scope>
    <source>
        <strain evidence="1">NEAU-351</strain>
    </source>
</reference>
<dbReference type="Pfam" id="PF01663">
    <property type="entry name" value="Phosphodiest"/>
    <property type="match status" value="1"/>
</dbReference>
<dbReference type="EMBL" id="JADMLG010000018">
    <property type="protein sequence ID" value="MBH0780787.1"/>
    <property type="molecule type" value="Genomic_DNA"/>
</dbReference>
<dbReference type="AlphaFoldDB" id="A0A931N6I5"/>